<keyword evidence="1" id="KW-0472">Membrane</keyword>
<name>A0A1G2CVE4_9BACT</name>
<accession>A0A1G2CVE4</accession>
<protein>
    <recommendedName>
        <fullName evidence="4">General secretion pathway GspH domain-containing protein</fullName>
    </recommendedName>
</protein>
<dbReference type="SUPFAM" id="SSF54523">
    <property type="entry name" value="Pili subunits"/>
    <property type="match status" value="1"/>
</dbReference>
<comment type="caution">
    <text evidence="2">The sequence shown here is derived from an EMBL/GenBank/DDBJ whole genome shotgun (WGS) entry which is preliminary data.</text>
</comment>
<keyword evidence="1" id="KW-1133">Transmembrane helix</keyword>
<dbReference type="AlphaFoldDB" id="A0A1G2CVE4"/>
<evidence type="ECO:0000313" key="2">
    <source>
        <dbReference type="EMBL" id="OGZ05192.1"/>
    </source>
</evidence>
<dbReference type="Gene3D" id="3.30.700.10">
    <property type="entry name" value="Glycoprotein, Type 4 Pilin"/>
    <property type="match status" value="1"/>
</dbReference>
<organism evidence="2 3">
    <name type="scientific">Candidatus Lloydbacteria bacterium RIFCSPHIGHO2_01_FULL_49_22</name>
    <dbReference type="NCBI Taxonomy" id="1798658"/>
    <lineage>
        <taxon>Bacteria</taxon>
        <taxon>Candidatus Lloydiibacteriota</taxon>
    </lineage>
</organism>
<dbReference type="PROSITE" id="PS00409">
    <property type="entry name" value="PROKAR_NTER_METHYL"/>
    <property type="match status" value="1"/>
</dbReference>
<dbReference type="InterPro" id="IPR012902">
    <property type="entry name" value="N_methyl_site"/>
</dbReference>
<dbReference type="EMBL" id="MHLI01000015">
    <property type="protein sequence ID" value="OGZ05192.1"/>
    <property type="molecule type" value="Genomic_DNA"/>
</dbReference>
<dbReference type="InterPro" id="IPR045584">
    <property type="entry name" value="Pilin-like"/>
</dbReference>
<dbReference type="Proteomes" id="UP000177122">
    <property type="component" value="Unassembled WGS sequence"/>
</dbReference>
<feature type="transmembrane region" description="Helical" evidence="1">
    <location>
        <begin position="21"/>
        <end position="42"/>
    </location>
</feature>
<sequence>MDYQVRSIKGSSHRGITLVELIVVVGIIMLLTAVSITVYGSFKAHENLEIATMGVVGALRHAQANAESGKADSPWGVALLTSSVVVFKGGVYALRDISADQKLDLPSGVFAGGLSEIVFEKVTGNTGGAGSVTLTNSFGVRNIIINAKGTITY</sequence>
<evidence type="ECO:0008006" key="4">
    <source>
        <dbReference type="Google" id="ProtNLM"/>
    </source>
</evidence>
<keyword evidence="1" id="KW-0812">Transmembrane</keyword>
<reference evidence="2 3" key="1">
    <citation type="journal article" date="2016" name="Nat. Commun.">
        <title>Thousands of microbial genomes shed light on interconnected biogeochemical processes in an aquifer system.</title>
        <authorList>
            <person name="Anantharaman K."/>
            <person name="Brown C.T."/>
            <person name="Hug L.A."/>
            <person name="Sharon I."/>
            <person name="Castelle C.J."/>
            <person name="Probst A.J."/>
            <person name="Thomas B.C."/>
            <person name="Singh A."/>
            <person name="Wilkins M.J."/>
            <person name="Karaoz U."/>
            <person name="Brodie E.L."/>
            <person name="Williams K.H."/>
            <person name="Hubbard S.S."/>
            <person name="Banfield J.F."/>
        </authorList>
    </citation>
    <scope>NUCLEOTIDE SEQUENCE [LARGE SCALE GENOMIC DNA]</scope>
</reference>
<gene>
    <name evidence="2" type="ORF">A2845_02630</name>
</gene>
<evidence type="ECO:0000256" key="1">
    <source>
        <dbReference type="SAM" id="Phobius"/>
    </source>
</evidence>
<proteinExistence type="predicted"/>
<evidence type="ECO:0000313" key="3">
    <source>
        <dbReference type="Proteomes" id="UP000177122"/>
    </source>
</evidence>